<dbReference type="KEGG" id="aot:AcetOri_orf02367"/>
<evidence type="ECO:0000313" key="1">
    <source>
        <dbReference type="EMBL" id="BBC79922.1"/>
    </source>
</evidence>
<evidence type="ECO:0000313" key="2">
    <source>
        <dbReference type="Proteomes" id="UP000270034"/>
    </source>
</evidence>
<gene>
    <name evidence="1" type="ORF">AcetOrient_orf02367</name>
</gene>
<name>A0A2Z5ZGS9_9PROT</name>
<reference evidence="1 2" key="1">
    <citation type="submission" date="2018-02" db="EMBL/GenBank/DDBJ databases">
        <title>Acetobacter orientalis genome.</title>
        <authorList>
            <person name="Nakashima N."/>
            <person name="Tamura T."/>
        </authorList>
    </citation>
    <scope>NUCLEOTIDE SEQUENCE [LARGE SCALE GENOMIC DNA]</scope>
    <source>
        <strain evidence="1 2">FAN1</strain>
    </source>
</reference>
<dbReference type="AlphaFoldDB" id="A0A2Z5ZGS9"/>
<dbReference type="Proteomes" id="UP000270034">
    <property type="component" value="Chromosome"/>
</dbReference>
<sequence>MWHPSGFCIRCCPNLGPAFLKGRVLCIWSCVCKGAAHG</sequence>
<protein>
    <submittedName>
        <fullName evidence="1">Type II secretion system protein GspE</fullName>
    </submittedName>
</protein>
<proteinExistence type="predicted"/>
<accession>A0A2Z5ZGS9</accession>
<dbReference type="EMBL" id="AP018515">
    <property type="protein sequence ID" value="BBC79922.1"/>
    <property type="molecule type" value="Genomic_DNA"/>
</dbReference>
<organism evidence="1 2">
    <name type="scientific">Acetobacter orientalis</name>
    <dbReference type="NCBI Taxonomy" id="146474"/>
    <lineage>
        <taxon>Bacteria</taxon>
        <taxon>Pseudomonadati</taxon>
        <taxon>Pseudomonadota</taxon>
        <taxon>Alphaproteobacteria</taxon>
        <taxon>Acetobacterales</taxon>
        <taxon>Acetobacteraceae</taxon>
        <taxon>Acetobacter</taxon>
    </lineage>
</organism>